<dbReference type="Proteomes" id="UP001595378">
    <property type="component" value="Unassembled WGS sequence"/>
</dbReference>
<proteinExistence type="predicted"/>
<dbReference type="EMBL" id="JBHRSU010000003">
    <property type="protein sequence ID" value="MFC3099824.1"/>
    <property type="molecule type" value="Genomic_DNA"/>
</dbReference>
<sequence>MAQDQAPARLPTHPGENAAFTVAITGHRTIAHSHYATLESRISALLDKVRARMCASRAETGEPLATLRLISALAPGADQIAARAALLADGWQLHAFLPFDLDDYSRIAHAALHQRMAELAPGTEPLADAEIVAAIHAIAELTDKAAMVLLPEDWLPPAQADDTEATRYAALGEALVAQADLLLALWDGQAPRGPGGTGDVVAMAFAHSVPVIRIDPQPPHTVSGLAPGDMSLDRGIEPALAAAIGRYATKGVAEHADS</sequence>
<reference evidence="2" key="1">
    <citation type="journal article" date="2019" name="Int. J. Syst. Evol. Microbiol.">
        <title>The Global Catalogue of Microorganisms (GCM) 10K type strain sequencing project: providing services to taxonomists for standard genome sequencing and annotation.</title>
        <authorList>
            <consortium name="The Broad Institute Genomics Platform"/>
            <consortium name="The Broad Institute Genome Sequencing Center for Infectious Disease"/>
            <person name="Wu L."/>
            <person name="Ma J."/>
        </authorList>
    </citation>
    <scope>NUCLEOTIDE SEQUENCE [LARGE SCALE GENOMIC DNA]</scope>
    <source>
        <strain evidence="2">KCTC 52606</strain>
    </source>
</reference>
<evidence type="ECO:0000313" key="2">
    <source>
        <dbReference type="Proteomes" id="UP001595378"/>
    </source>
</evidence>
<organism evidence="1 2">
    <name type="scientific">Alteraurantiacibacter lauratis</name>
    <dbReference type="NCBI Taxonomy" id="2054627"/>
    <lineage>
        <taxon>Bacteria</taxon>
        <taxon>Pseudomonadati</taxon>
        <taxon>Pseudomonadota</taxon>
        <taxon>Alphaproteobacteria</taxon>
        <taxon>Sphingomonadales</taxon>
        <taxon>Erythrobacteraceae</taxon>
        <taxon>Alteraurantiacibacter</taxon>
    </lineage>
</organism>
<evidence type="ECO:0000313" key="1">
    <source>
        <dbReference type="EMBL" id="MFC3099824.1"/>
    </source>
</evidence>
<keyword evidence="2" id="KW-1185">Reference proteome</keyword>
<gene>
    <name evidence="1" type="ORF">ACFODK_02855</name>
</gene>
<name>A0ABV7EDB0_9SPHN</name>
<comment type="caution">
    <text evidence="1">The sequence shown here is derived from an EMBL/GenBank/DDBJ whole genome shotgun (WGS) entry which is preliminary data.</text>
</comment>
<dbReference type="Gene3D" id="3.40.50.450">
    <property type="match status" value="1"/>
</dbReference>
<protein>
    <submittedName>
        <fullName evidence="1">Uncharacterized protein</fullName>
    </submittedName>
</protein>
<dbReference type="RefSeq" id="WP_336918634.1">
    <property type="nucleotide sequence ID" value="NZ_JBANRN010000005.1"/>
</dbReference>
<accession>A0ABV7EDB0</accession>